<dbReference type="EMBL" id="JBHULI010000003">
    <property type="protein sequence ID" value="MFD2531430.1"/>
    <property type="molecule type" value="Genomic_DNA"/>
</dbReference>
<evidence type="ECO:0000256" key="1">
    <source>
        <dbReference type="SAM" id="SignalP"/>
    </source>
</evidence>
<protein>
    <recommendedName>
        <fullName evidence="4">Secreted protein</fullName>
    </recommendedName>
</protein>
<accession>A0ABW5JI61</accession>
<sequence length="159" mass="17233">MNKNKLFSVLLIITGFLIYSPNEAKAQANGNGGNLGIGVMLGEPTGISIKAWNNNRNAFAFGAAWSFGRNDAIHLHGDYLLHSWIDGVEEGDLAFYYGIGGRLALSDPDARIGVRVPLGLNYIIPNSQLDLFVEAVPILNLAPDTDFDGNGSLGIRYYF</sequence>
<reference evidence="3" key="1">
    <citation type="journal article" date="2019" name="Int. J. Syst. Evol. Microbiol.">
        <title>The Global Catalogue of Microorganisms (GCM) 10K type strain sequencing project: providing services to taxonomists for standard genome sequencing and annotation.</title>
        <authorList>
            <consortium name="The Broad Institute Genomics Platform"/>
            <consortium name="The Broad Institute Genome Sequencing Center for Infectious Disease"/>
            <person name="Wu L."/>
            <person name="Ma J."/>
        </authorList>
    </citation>
    <scope>NUCLEOTIDE SEQUENCE [LARGE SCALE GENOMIC DNA]</scope>
    <source>
        <strain evidence="3">KCTC 52042</strain>
    </source>
</reference>
<proteinExistence type="predicted"/>
<gene>
    <name evidence="2" type="ORF">ACFSVN_03115</name>
</gene>
<evidence type="ECO:0008006" key="4">
    <source>
        <dbReference type="Google" id="ProtNLM"/>
    </source>
</evidence>
<evidence type="ECO:0000313" key="2">
    <source>
        <dbReference type="EMBL" id="MFD2531430.1"/>
    </source>
</evidence>
<keyword evidence="3" id="KW-1185">Reference proteome</keyword>
<dbReference type="Proteomes" id="UP001597460">
    <property type="component" value="Unassembled WGS sequence"/>
</dbReference>
<feature type="signal peptide" evidence="1">
    <location>
        <begin position="1"/>
        <end position="26"/>
    </location>
</feature>
<feature type="chain" id="PRO_5045655144" description="Secreted protein" evidence="1">
    <location>
        <begin position="27"/>
        <end position="159"/>
    </location>
</feature>
<keyword evidence="1" id="KW-0732">Signal</keyword>
<dbReference type="RefSeq" id="WP_390298466.1">
    <property type="nucleotide sequence ID" value="NZ_JBHULI010000003.1"/>
</dbReference>
<evidence type="ECO:0000313" key="3">
    <source>
        <dbReference type="Proteomes" id="UP001597460"/>
    </source>
</evidence>
<organism evidence="2 3">
    <name type="scientific">Gracilimonas halophila</name>
    <dbReference type="NCBI Taxonomy" id="1834464"/>
    <lineage>
        <taxon>Bacteria</taxon>
        <taxon>Pseudomonadati</taxon>
        <taxon>Balneolota</taxon>
        <taxon>Balneolia</taxon>
        <taxon>Balneolales</taxon>
        <taxon>Balneolaceae</taxon>
        <taxon>Gracilimonas</taxon>
    </lineage>
</organism>
<comment type="caution">
    <text evidence="2">The sequence shown here is derived from an EMBL/GenBank/DDBJ whole genome shotgun (WGS) entry which is preliminary data.</text>
</comment>
<name>A0ABW5JI61_9BACT</name>